<proteinExistence type="inferred from homology"/>
<feature type="domain" description="Tetrahydrofolate dehydrogenase/cyclohydrolase NAD(P)-binding" evidence="13">
    <location>
        <begin position="244"/>
        <end position="392"/>
    </location>
</feature>
<evidence type="ECO:0000256" key="7">
    <source>
        <dbReference type="ARBA" id="ARBA00023238"/>
    </source>
</evidence>
<dbReference type="GO" id="GO:0005829">
    <property type="term" value="C:cytosol"/>
    <property type="evidence" value="ECO:0007669"/>
    <property type="project" value="TreeGrafter"/>
</dbReference>
<accession>A0AAD1ZWY1</accession>
<keyword evidence="15" id="KW-1185">Reference proteome</keyword>
<dbReference type="GO" id="GO:0009853">
    <property type="term" value="P:photorespiration"/>
    <property type="evidence" value="ECO:0007669"/>
    <property type="project" value="UniProtKB-KW"/>
</dbReference>
<keyword evidence="7" id="KW-0601">Photorespiration</keyword>
<organism evidence="14 15">
    <name type="scientific">Fraxinus pennsylvanica</name>
    <dbReference type="NCBI Taxonomy" id="56036"/>
    <lineage>
        <taxon>Eukaryota</taxon>
        <taxon>Viridiplantae</taxon>
        <taxon>Streptophyta</taxon>
        <taxon>Embryophyta</taxon>
        <taxon>Tracheophyta</taxon>
        <taxon>Spermatophyta</taxon>
        <taxon>Magnoliopsida</taxon>
        <taxon>eudicotyledons</taxon>
        <taxon>Gunneridae</taxon>
        <taxon>Pentapetalae</taxon>
        <taxon>asterids</taxon>
        <taxon>lamiids</taxon>
        <taxon>Lamiales</taxon>
        <taxon>Oleaceae</taxon>
        <taxon>Oleeae</taxon>
        <taxon>Fraxinus</taxon>
    </lineage>
</organism>
<evidence type="ECO:0000259" key="13">
    <source>
        <dbReference type="Pfam" id="PF02882"/>
    </source>
</evidence>
<dbReference type="GO" id="GO:0004477">
    <property type="term" value="F:methenyltetrahydrofolate cyclohydrolase activity"/>
    <property type="evidence" value="ECO:0007669"/>
    <property type="project" value="TreeGrafter"/>
</dbReference>
<comment type="catalytic activity">
    <reaction evidence="9">
        <text>(6R)-5,10-methylene-5,6,7,8-tetrahydrofolate + NADP(+) = (6R)-5,10-methenyltetrahydrofolate + NADPH</text>
        <dbReference type="Rhea" id="RHEA:22812"/>
        <dbReference type="ChEBI" id="CHEBI:15636"/>
        <dbReference type="ChEBI" id="CHEBI:57455"/>
        <dbReference type="ChEBI" id="CHEBI:57783"/>
        <dbReference type="ChEBI" id="CHEBI:58349"/>
        <dbReference type="EC" id="1.5.1.5"/>
    </reaction>
</comment>
<evidence type="ECO:0000256" key="10">
    <source>
        <dbReference type="ARBA" id="ARBA00058319"/>
    </source>
</evidence>
<dbReference type="Pfam" id="PF02882">
    <property type="entry name" value="THF_DHG_CYH_C"/>
    <property type="match status" value="1"/>
</dbReference>
<evidence type="ECO:0000256" key="9">
    <source>
        <dbReference type="ARBA" id="ARBA00052194"/>
    </source>
</evidence>
<dbReference type="Gene3D" id="3.40.50.10860">
    <property type="entry name" value="Leucine Dehydrogenase, chain A, domain 1"/>
    <property type="match status" value="1"/>
</dbReference>
<keyword evidence="5" id="KW-0521">NADP</keyword>
<evidence type="ECO:0000256" key="8">
    <source>
        <dbReference type="ARBA" id="ARBA00023268"/>
    </source>
</evidence>
<dbReference type="AlphaFoldDB" id="A0AAD1ZWY1"/>
<dbReference type="PANTHER" id="PTHR48099">
    <property type="entry name" value="C-1-TETRAHYDROFOLATE SYNTHASE, CYTOPLASMIC-RELATED"/>
    <property type="match status" value="1"/>
</dbReference>
<evidence type="ECO:0000259" key="12">
    <source>
        <dbReference type="Pfam" id="PF00763"/>
    </source>
</evidence>
<evidence type="ECO:0000256" key="2">
    <source>
        <dbReference type="ARBA" id="ARBA00011738"/>
    </source>
</evidence>
<keyword evidence="6" id="KW-0560">Oxidoreductase</keyword>
<dbReference type="InterPro" id="IPR020630">
    <property type="entry name" value="THF_DH/CycHdrlase_cat_dom"/>
</dbReference>
<evidence type="ECO:0008006" key="16">
    <source>
        <dbReference type="Google" id="ProtNLM"/>
    </source>
</evidence>
<keyword evidence="4" id="KW-0378">Hydrolase</keyword>
<reference evidence="14" key="1">
    <citation type="submission" date="2023-05" db="EMBL/GenBank/DDBJ databases">
        <authorList>
            <person name="Huff M."/>
        </authorList>
    </citation>
    <scope>NUCLEOTIDE SEQUENCE</scope>
</reference>
<evidence type="ECO:0000313" key="15">
    <source>
        <dbReference type="Proteomes" id="UP000834106"/>
    </source>
</evidence>
<dbReference type="GO" id="GO:0004488">
    <property type="term" value="F:methylenetetrahydrofolate dehydrogenase (NADP+) activity"/>
    <property type="evidence" value="ECO:0007669"/>
    <property type="project" value="UniProtKB-EC"/>
</dbReference>
<protein>
    <recommendedName>
        <fullName evidence="16">Methenyltetrahydrofolate cyclohydrolase</fullName>
    </recommendedName>
</protein>
<dbReference type="FunFam" id="3.40.50.10860:FF:000005">
    <property type="entry name" value="C-1-tetrahydrofolate synthase, cytoplasmic, putative"/>
    <property type="match status" value="1"/>
</dbReference>
<evidence type="ECO:0000313" key="14">
    <source>
        <dbReference type="EMBL" id="CAI9774735.1"/>
    </source>
</evidence>
<evidence type="ECO:0000256" key="4">
    <source>
        <dbReference type="ARBA" id="ARBA00022801"/>
    </source>
</evidence>
<dbReference type="SUPFAM" id="SSF53223">
    <property type="entry name" value="Aminoacid dehydrogenase-like, N-terminal domain"/>
    <property type="match status" value="1"/>
</dbReference>
<dbReference type="InterPro" id="IPR020867">
    <property type="entry name" value="THF_DH/CycHdrlase_CS"/>
</dbReference>
<comment type="similarity">
    <text evidence="11">Belongs to the tetrahydrofolate dehydrogenase/cyclohydrolase family.</text>
</comment>
<dbReference type="SUPFAM" id="SSF51735">
    <property type="entry name" value="NAD(P)-binding Rossmann-fold domains"/>
    <property type="match status" value="1"/>
</dbReference>
<comment type="function">
    <text evidence="10">Catalyzes the oxidation of 5,10-methylenetetrahydrofolate to 5,10-methenyltetrahydrofolate and then the hydrolysis of 5,10-methenyltetrahydrofolate to 10-formyltetrahydrofolate.</text>
</comment>
<dbReference type="InterPro" id="IPR000672">
    <property type="entry name" value="THF_DH/CycHdrlase"/>
</dbReference>
<evidence type="ECO:0000256" key="3">
    <source>
        <dbReference type="ARBA" id="ARBA00022563"/>
    </source>
</evidence>
<sequence length="396" mass="43049">MYAVALKSQRICRIIMNSNCFCCKDGSARTLWTVGKADNLVAIWSRKSFVTSLSLRAFSTSLINPSNSILMSPSLVSLDCPDIWTSGSVQSDRPSIQKYTSKHVAQILDGKAIAEEIRSGIALEVKRMKDLIGQVPGLAVIFVGQRRESQTYVRNKKIGSEEVGIKFMMTTLSDNCTENEVCNALQSYNENQSVHGIILQLPLPRHLEEGKILGLLTLEKDVDGFHPVNIGNLAMLGREPLFIPCTAKGCIELLLRSGIEITGKKAAVIGKSNVVGLPTSLLLQRHHATVTVIHSYTKNPDKIAREADILISAAGVPNLVCRSWLKPGAIVVDVGTTPVEDPECEHGYRLIGDVCFEEASKVASAVTPVPGGVGPMTVAMLLYNTLESAKRSFKFT</sequence>
<evidence type="ECO:0000256" key="11">
    <source>
        <dbReference type="ARBA" id="ARBA00061364"/>
    </source>
</evidence>
<evidence type="ECO:0000256" key="1">
    <source>
        <dbReference type="ARBA" id="ARBA00004777"/>
    </source>
</evidence>
<dbReference type="PANTHER" id="PTHR48099:SF10">
    <property type="entry name" value="BIFUNCTIONAL PROTEIN FOLD 1, MITOCHONDRIAL"/>
    <property type="match status" value="1"/>
</dbReference>
<dbReference type="InterPro" id="IPR046346">
    <property type="entry name" value="Aminoacid_DH-like_N_sf"/>
</dbReference>
<dbReference type="PROSITE" id="PS00767">
    <property type="entry name" value="THF_DHG_CYH_2"/>
    <property type="match status" value="1"/>
</dbReference>
<name>A0AAD1ZWY1_9LAMI</name>
<dbReference type="Gene3D" id="3.40.50.720">
    <property type="entry name" value="NAD(P)-binding Rossmann-like Domain"/>
    <property type="match status" value="1"/>
</dbReference>
<dbReference type="Proteomes" id="UP000834106">
    <property type="component" value="Chromosome 13"/>
</dbReference>
<comment type="subunit">
    <text evidence="2">Homodimer.</text>
</comment>
<evidence type="ECO:0000256" key="5">
    <source>
        <dbReference type="ARBA" id="ARBA00022857"/>
    </source>
</evidence>
<dbReference type="GO" id="GO:0035999">
    <property type="term" value="P:tetrahydrofolate interconversion"/>
    <property type="evidence" value="ECO:0007669"/>
    <property type="project" value="TreeGrafter"/>
</dbReference>
<dbReference type="Pfam" id="PF00763">
    <property type="entry name" value="THF_DHG_CYH"/>
    <property type="match status" value="1"/>
</dbReference>
<dbReference type="FunFam" id="3.40.50.720:FF:000006">
    <property type="entry name" value="Bifunctional protein FolD"/>
    <property type="match status" value="1"/>
</dbReference>
<dbReference type="InterPro" id="IPR020631">
    <property type="entry name" value="THF_DH/CycHdrlase_NAD-bd_dom"/>
</dbReference>
<evidence type="ECO:0000256" key="6">
    <source>
        <dbReference type="ARBA" id="ARBA00023002"/>
    </source>
</evidence>
<keyword evidence="8" id="KW-0511">Multifunctional enzyme</keyword>
<comment type="pathway">
    <text evidence="1">One-carbon metabolism; tetrahydrofolate interconversion.</text>
</comment>
<gene>
    <name evidence="14" type="ORF">FPE_LOCUS22165</name>
</gene>
<dbReference type="InterPro" id="IPR036291">
    <property type="entry name" value="NAD(P)-bd_dom_sf"/>
</dbReference>
<dbReference type="EMBL" id="OU503048">
    <property type="protein sequence ID" value="CAI9774735.1"/>
    <property type="molecule type" value="Genomic_DNA"/>
</dbReference>
<feature type="domain" description="Tetrahydrofolate dehydrogenase/cyclohydrolase catalytic" evidence="12">
    <location>
        <begin position="108"/>
        <end position="223"/>
    </location>
</feature>
<dbReference type="HAMAP" id="MF_01576">
    <property type="entry name" value="THF_DHG_CYH"/>
    <property type="match status" value="1"/>
</dbReference>
<dbReference type="CDD" id="cd01080">
    <property type="entry name" value="NAD_bind_m-THF_DH_Cyclohyd"/>
    <property type="match status" value="1"/>
</dbReference>
<dbReference type="PRINTS" id="PR00085">
    <property type="entry name" value="THFDHDRGNASE"/>
</dbReference>
<keyword evidence="3" id="KW-0554">One-carbon metabolism</keyword>